<feature type="domain" description="B box-type" evidence="8">
    <location>
        <begin position="193"/>
        <end position="235"/>
    </location>
</feature>
<dbReference type="SUPFAM" id="SSF57850">
    <property type="entry name" value="RING/U-box"/>
    <property type="match status" value="1"/>
</dbReference>
<reference evidence="9" key="3">
    <citation type="submission" date="2025-09" db="UniProtKB">
        <authorList>
            <consortium name="Ensembl"/>
        </authorList>
    </citation>
    <scope>IDENTIFICATION</scope>
</reference>
<feature type="region of interest" description="Disordered" evidence="5">
    <location>
        <begin position="1"/>
        <end position="24"/>
    </location>
</feature>
<dbReference type="GO" id="GO:0008270">
    <property type="term" value="F:zinc ion binding"/>
    <property type="evidence" value="ECO:0007669"/>
    <property type="project" value="UniProtKB-KW"/>
</dbReference>
<evidence type="ECO:0000313" key="10">
    <source>
        <dbReference type="Proteomes" id="UP000472264"/>
    </source>
</evidence>
<dbReference type="InParanoid" id="A0A665V3B8"/>
<dbReference type="PROSITE" id="PS00518">
    <property type="entry name" value="ZF_RING_1"/>
    <property type="match status" value="1"/>
</dbReference>
<dbReference type="Proteomes" id="UP000472264">
    <property type="component" value="Chromosome 21"/>
</dbReference>
<gene>
    <name evidence="9" type="primary">trim13</name>
</gene>
<dbReference type="PROSITE" id="PS50089">
    <property type="entry name" value="ZF_RING_2"/>
    <property type="match status" value="1"/>
</dbReference>
<evidence type="ECO:0000256" key="1">
    <source>
        <dbReference type="ARBA" id="ARBA00022723"/>
    </source>
</evidence>
<protein>
    <recommendedName>
        <fullName evidence="11">Tripartite motif containing 13</fullName>
    </recommendedName>
</protein>
<keyword evidence="1" id="KW-0479">Metal-binding</keyword>
<organism evidence="9 10">
    <name type="scientific">Echeneis naucrates</name>
    <name type="common">Live sharksucker</name>
    <dbReference type="NCBI Taxonomy" id="173247"/>
    <lineage>
        <taxon>Eukaryota</taxon>
        <taxon>Metazoa</taxon>
        <taxon>Chordata</taxon>
        <taxon>Craniata</taxon>
        <taxon>Vertebrata</taxon>
        <taxon>Euteleostomi</taxon>
        <taxon>Actinopterygii</taxon>
        <taxon>Neopterygii</taxon>
        <taxon>Teleostei</taxon>
        <taxon>Neoteleostei</taxon>
        <taxon>Acanthomorphata</taxon>
        <taxon>Carangaria</taxon>
        <taxon>Carangiformes</taxon>
        <taxon>Echeneidae</taxon>
        <taxon>Echeneis</taxon>
    </lineage>
</organism>
<evidence type="ECO:0008006" key="11">
    <source>
        <dbReference type="Google" id="ProtNLM"/>
    </source>
</evidence>
<keyword evidence="6" id="KW-1133">Transmembrane helix</keyword>
<sequence length="502" mass="55761">MFCIATAPPPSSWQGSSASYPAGAKTETSNTLEIKLWENIEKPTALHSAPSCLTPGCRRAPNSEESAFPHFLSATETVNSRPGKGEVCTATSAMIALHCASQQLGAMEQLEEELTCAICCGLFEDPRVLLCSHSFCKKCLEGLLEGNRGPAFRAPFKCPTCRKETPHNGANTLQVNYSLRGIVEKYSKIRVLPKMSACKQHCDQPLNIFCATDSKLICGFCATTDDHKGHKFCSLEEAYEQEKGAFEELLLGVESWQSADIRSCLETLQTSKKKALQSVTKDAEKVTDYFDKLISALECKKNEILSDFETLKLVVMQAYDPEITKLSAALEEQRLALRFAESFRSVSDPLRFLQQMEEFRERLKVLEETALPSRREMDVGPLVRNFDVKKWDSLRLRDVDKISVPHESGSYREGGSRMSASRWIAVFIGLPVGLLLLAYILSADVPSLIEPFLRTVSPHHRHTGVYLQGMTDLCASLLAAGQERVVHLIESTVSFIGSCRLF</sequence>
<dbReference type="PROSITE" id="PS50119">
    <property type="entry name" value="ZF_BBOX"/>
    <property type="match status" value="1"/>
</dbReference>
<dbReference type="Gene3D" id="3.30.160.60">
    <property type="entry name" value="Classic Zinc Finger"/>
    <property type="match status" value="1"/>
</dbReference>
<feature type="domain" description="RING-type" evidence="7">
    <location>
        <begin position="116"/>
        <end position="162"/>
    </location>
</feature>
<feature type="transmembrane region" description="Helical" evidence="6">
    <location>
        <begin position="423"/>
        <end position="441"/>
    </location>
</feature>
<dbReference type="AlphaFoldDB" id="A0A665V3B8"/>
<dbReference type="InterPro" id="IPR000315">
    <property type="entry name" value="Znf_B-box"/>
</dbReference>
<dbReference type="InterPro" id="IPR018957">
    <property type="entry name" value="Znf_C3HC4_RING-type"/>
</dbReference>
<dbReference type="FunCoup" id="A0A665V3B8">
    <property type="interactions" value="366"/>
</dbReference>
<keyword evidence="3" id="KW-0862">Zinc</keyword>
<name>A0A665V3B8_ECHNA</name>
<reference evidence="9" key="2">
    <citation type="submission" date="2025-08" db="UniProtKB">
        <authorList>
            <consortium name="Ensembl"/>
        </authorList>
    </citation>
    <scope>IDENTIFICATION</scope>
</reference>
<evidence type="ECO:0000256" key="3">
    <source>
        <dbReference type="ARBA" id="ARBA00022833"/>
    </source>
</evidence>
<dbReference type="SMART" id="SM00336">
    <property type="entry name" value="BBOX"/>
    <property type="match status" value="1"/>
</dbReference>
<dbReference type="PANTHER" id="PTHR25462:SF229">
    <property type="entry name" value="TRANSCRIPTION INTERMEDIARY FACTOR 1-BETA"/>
    <property type="match status" value="1"/>
</dbReference>
<dbReference type="InterPro" id="IPR013083">
    <property type="entry name" value="Znf_RING/FYVE/PHD"/>
</dbReference>
<dbReference type="PANTHER" id="PTHR25462">
    <property type="entry name" value="BONUS, ISOFORM C-RELATED"/>
    <property type="match status" value="1"/>
</dbReference>
<evidence type="ECO:0000256" key="2">
    <source>
        <dbReference type="ARBA" id="ARBA00022771"/>
    </source>
</evidence>
<dbReference type="Pfam" id="PF00097">
    <property type="entry name" value="zf-C3HC4"/>
    <property type="match status" value="1"/>
</dbReference>
<keyword evidence="6" id="KW-0472">Membrane</keyword>
<keyword evidence="6" id="KW-0812">Transmembrane</keyword>
<evidence type="ECO:0000313" key="9">
    <source>
        <dbReference type="Ensembl" id="ENSENLP00000026378.1"/>
    </source>
</evidence>
<dbReference type="Gene3D" id="3.30.40.10">
    <property type="entry name" value="Zinc/RING finger domain, C3HC4 (zinc finger)"/>
    <property type="match status" value="1"/>
</dbReference>
<evidence type="ECO:0000256" key="6">
    <source>
        <dbReference type="SAM" id="Phobius"/>
    </source>
</evidence>
<dbReference type="GO" id="GO:0006513">
    <property type="term" value="P:protein monoubiquitination"/>
    <property type="evidence" value="ECO:0007669"/>
    <property type="project" value="TreeGrafter"/>
</dbReference>
<reference evidence="9" key="1">
    <citation type="submission" date="2021-04" db="EMBL/GenBank/DDBJ databases">
        <authorList>
            <consortium name="Wellcome Sanger Institute Data Sharing"/>
        </authorList>
    </citation>
    <scope>NUCLEOTIDE SEQUENCE [LARGE SCALE GENOMIC DNA]</scope>
</reference>
<accession>A0A665V3B8</accession>
<evidence type="ECO:0000256" key="4">
    <source>
        <dbReference type="PROSITE-ProRule" id="PRU00024"/>
    </source>
</evidence>
<dbReference type="InterPro" id="IPR001841">
    <property type="entry name" value="Znf_RING"/>
</dbReference>
<dbReference type="InterPro" id="IPR047153">
    <property type="entry name" value="TRIM45/56/19-like"/>
</dbReference>
<dbReference type="InterPro" id="IPR017907">
    <property type="entry name" value="Znf_RING_CS"/>
</dbReference>
<dbReference type="SMART" id="SM00184">
    <property type="entry name" value="RING"/>
    <property type="match status" value="1"/>
</dbReference>
<evidence type="ECO:0000259" key="7">
    <source>
        <dbReference type="PROSITE" id="PS50089"/>
    </source>
</evidence>
<dbReference type="Pfam" id="PF00643">
    <property type="entry name" value="zf-B_box"/>
    <property type="match status" value="1"/>
</dbReference>
<keyword evidence="2 4" id="KW-0863">Zinc-finger</keyword>
<evidence type="ECO:0000259" key="8">
    <source>
        <dbReference type="PROSITE" id="PS50119"/>
    </source>
</evidence>
<dbReference type="GO" id="GO:0061630">
    <property type="term" value="F:ubiquitin protein ligase activity"/>
    <property type="evidence" value="ECO:0007669"/>
    <property type="project" value="TreeGrafter"/>
</dbReference>
<dbReference type="SUPFAM" id="SSF57845">
    <property type="entry name" value="B-box zinc-binding domain"/>
    <property type="match status" value="1"/>
</dbReference>
<dbReference type="Ensembl" id="ENSENLT00000027199.1">
    <property type="protein sequence ID" value="ENSENLP00000026378.1"/>
    <property type="gene ID" value="ENSENLG00000011872.1"/>
</dbReference>
<proteinExistence type="predicted"/>
<evidence type="ECO:0000256" key="5">
    <source>
        <dbReference type="SAM" id="MobiDB-lite"/>
    </source>
</evidence>
<keyword evidence="10" id="KW-1185">Reference proteome</keyword>